<dbReference type="STRING" id="1034346.GCA_000313565_00077"/>
<evidence type="ECO:0000256" key="2">
    <source>
        <dbReference type="ARBA" id="ARBA00008748"/>
    </source>
</evidence>
<dbReference type="SUPFAM" id="SSF53067">
    <property type="entry name" value="Actin-like ATPase domain"/>
    <property type="match status" value="2"/>
</dbReference>
<dbReference type="CDD" id="cd24011">
    <property type="entry name" value="ASKHA_NBD_BK"/>
    <property type="match status" value="1"/>
</dbReference>
<comment type="caution">
    <text evidence="11">The sequence shown here is derived from an EMBL/GenBank/DDBJ whole genome shotgun (WGS) entry which is preliminary data.</text>
</comment>
<dbReference type="HAMAP" id="MF_00542">
    <property type="entry name" value="Butyrate_kinase"/>
    <property type="match status" value="1"/>
</dbReference>
<reference evidence="11 12" key="1">
    <citation type="submission" date="2018-05" db="EMBL/GenBank/DDBJ databases">
        <title>Genomic Encyclopedia of Type Strains, Phase IV (KMG-IV): sequencing the most valuable type-strain genomes for metagenomic binning, comparative biology and taxonomic classification.</title>
        <authorList>
            <person name="Goeker M."/>
        </authorList>
    </citation>
    <scope>NUCLEOTIDE SEQUENCE [LARGE SCALE GENOMIC DNA]</scope>
    <source>
        <strain evidence="11 12">JC118</strain>
    </source>
</reference>
<keyword evidence="3 9" id="KW-0963">Cytoplasm</keyword>
<keyword evidence="7 9" id="KW-0067">ATP-binding</keyword>
<proteinExistence type="inferred from homology"/>
<dbReference type="EC" id="2.7.2.7" evidence="9"/>
<comment type="catalytic activity">
    <reaction evidence="8 9">
        <text>butanoate + ATP = butanoyl phosphate + ADP</text>
        <dbReference type="Rhea" id="RHEA:13585"/>
        <dbReference type="ChEBI" id="CHEBI:17968"/>
        <dbReference type="ChEBI" id="CHEBI:30616"/>
        <dbReference type="ChEBI" id="CHEBI:58079"/>
        <dbReference type="ChEBI" id="CHEBI:456216"/>
        <dbReference type="EC" id="2.7.2.7"/>
    </reaction>
</comment>
<dbReference type="GO" id="GO:0008776">
    <property type="term" value="F:acetate kinase activity"/>
    <property type="evidence" value="ECO:0007669"/>
    <property type="project" value="TreeGrafter"/>
</dbReference>
<evidence type="ECO:0000313" key="11">
    <source>
        <dbReference type="EMBL" id="PXX81473.1"/>
    </source>
</evidence>
<protein>
    <recommendedName>
        <fullName evidence="9">Probable butyrate kinase</fullName>
        <shortName evidence="9">BK</shortName>
        <ecNumber evidence="9">2.7.2.7</ecNumber>
    </recommendedName>
    <alternativeName>
        <fullName evidence="9">Branched-chain carboxylic acid kinase</fullName>
    </alternativeName>
</protein>
<dbReference type="InterPro" id="IPR043129">
    <property type="entry name" value="ATPase_NBD"/>
</dbReference>
<comment type="subcellular location">
    <subcellularLocation>
        <location evidence="1 9">Cytoplasm</location>
    </subcellularLocation>
</comment>
<dbReference type="NCBIfam" id="NF002834">
    <property type="entry name" value="PRK03011.1-5"/>
    <property type="match status" value="1"/>
</dbReference>
<name>A0A318L7N6_9FIRM</name>
<dbReference type="PROSITE" id="PS01075">
    <property type="entry name" value="ACETATE_KINASE_1"/>
    <property type="match status" value="1"/>
</dbReference>
<evidence type="ECO:0000256" key="8">
    <source>
        <dbReference type="ARBA" id="ARBA00048596"/>
    </source>
</evidence>
<dbReference type="PIRSF" id="PIRSF036458">
    <property type="entry name" value="Butyrate_kin"/>
    <property type="match status" value="1"/>
</dbReference>
<dbReference type="GO" id="GO:0005737">
    <property type="term" value="C:cytoplasm"/>
    <property type="evidence" value="ECO:0007669"/>
    <property type="project" value="UniProtKB-SubCell"/>
</dbReference>
<evidence type="ECO:0000313" key="12">
    <source>
        <dbReference type="Proteomes" id="UP000247612"/>
    </source>
</evidence>
<dbReference type="RefSeq" id="WP_022936389.1">
    <property type="nucleotide sequence ID" value="NZ_CABKRQ010000001.1"/>
</dbReference>
<evidence type="ECO:0000256" key="3">
    <source>
        <dbReference type="ARBA" id="ARBA00022490"/>
    </source>
</evidence>
<dbReference type="Pfam" id="PF00871">
    <property type="entry name" value="Acetate_kinase"/>
    <property type="match status" value="1"/>
</dbReference>
<accession>A0A318L7N6</accession>
<dbReference type="NCBIfam" id="TIGR02707">
    <property type="entry name" value="butyr_kinase"/>
    <property type="match status" value="1"/>
</dbReference>
<dbReference type="GO" id="GO:0006083">
    <property type="term" value="P:acetate metabolic process"/>
    <property type="evidence" value="ECO:0007669"/>
    <property type="project" value="TreeGrafter"/>
</dbReference>
<evidence type="ECO:0000256" key="1">
    <source>
        <dbReference type="ARBA" id="ARBA00004496"/>
    </source>
</evidence>
<keyword evidence="5 9" id="KW-0547">Nucleotide-binding</keyword>
<dbReference type="InterPro" id="IPR023865">
    <property type="entry name" value="Aliphatic_acid_kinase_CS"/>
</dbReference>
<dbReference type="Gene3D" id="3.30.420.40">
    <property type="match status" value="2"/>
</dbReference>
<dbReference type="AlphaFoldDB" id="A0A318L7N6"/>
<keyword evidence="4 9" id="KW-0808">Transferase</keyword>
<organism evidence="11 12">
    <name type="scientific">Dielma fastidiosa</name>
    <dbReference type="NCBI Taxonomy" id="1034346"/>
    <lineage>
        <taxon>Bacteria</taxon>
        <taxon>Bacillati</taxon>
        <taxon>Bacillota</taxon>
        <taxon>Erysipelotrichia</taxon>
        <taxon>Erysipelotrichales</taxon>
        <taxon>Erysipelotrichaceae</taxon>
        <taxon>Dielma</taxon>
    </lineage>
</organism>
<dbReference type="GO" id="GO:0005524">
    <property type="term" value="F:ATP binding"/>
    <property type="evidence" value="ECO:0007669"/>
    <property type="project" value="UniProtKB-KW"/>
</dbReference>
<dbReference type="InterPro" id="IPR000890">
    <property type="entry name" value="Aliphatic_acid_kin_short-chain"/>
</dbReference>
<gene>
    <name evidence="9" type="primary">buk</name>
    <name evidence="11" type="ORF">DES51_10178</name>
</gene>
<evidence type="ECO:0000256" key="9">
    <source>
        <dbReference type="HAMAP-Rule" id="MF_00542"/>
    </source>
</evidence>
<comment type="similarity">
    <text evidence="2 9 10">Belongs to the acetokinase family.</text>
</comment>
<dbReference type="Proteomes" id="UP000247612">
    <property type="component" value="Unassembled WGS sequence"/>
</dbReference>
<evidence type="ECO:0000256" key="10">
    <source>
        <dbReference type="RuleBase" id="RU003835"/>
    </source>
</evidence>
<dbReference type="InterPro" id="IPR011245">
    <property type="entry name" value="Butyrate_kin"/>
</dbReference>
<keyword evidence="12" id="KW-1185">Reference proteome</keyword>
<dbReference type="PROSITE" id="PS01076">
    <property type="entry name" value="ACETATE_KINASE_2"/>
    <property type="match status" value="1"/>
</dbReference>
<sequence>MAKYRVLTINPGSTSTKVAVFDDETEVFSKNIVHAAEDLAAFAQLTQQKPYRAALILEALQENGIDLSSLSAVVGRGGGLLAVEGGVYIIDDLLLSHAEKGANGVVHPAQLGSLLANDIAKEYGIPAYVVNPPDTDELEAVARLTGIKGVYRNVHLHALNLKETAIRHAAAMHKKVEECNFIVCHIGGGVSVSAHRHGKMIDGNDIVGGEGPMAPTRCGNVPASEIIDLCFSGISQKEAKALCTKTGGFVSHLNTSDAREVVRLAEEGNQYAALVWDAFKYQIIKEIGAMAAVLQGKADGILLSGGIVHSQELVESIRQSCSWIAPVSAYPGEFEMEAMAAGAIRVLNGSEAVKTYSGKPVWNPKELGL</sequence>
<evidence type="ECO:0000256" key="4">
    <source>
        <dbReference type="ARBA" id="ARBA00022679"/>
    </source>
</evidence>
<evidence type="ECO:0000256" key="5">
    <source>
        <dbReference type="ARBA" id="ARBA00022741"/>
    </source>
</evidence>
<dbReference type="GO" id="GO:0047761">
    <property type="term" value="F:butyrate kinase activity"/>
    <property type="evidence" value="ECO:0007669"/>
    <property type="project" value="UniProtKB-UniRule"/>
</dbReference>
<dbReference type="PANTHER" id="PTHR21060:SF3">
    <property type="entry name" value="BUTYRATE KINASE 2-RELATED"/>
    <property type="match status" value="1"/>
</dbReference>
<dbReference type="PRINTS" id="PR00471">
    <property type="entry name" value="ACETATEKNASE"/>
</dbReference>
<evidence type="ECO:0000256" key="7">
    <source>
        <dbReference type="ARBA" id="ARBA00022840"/>
    </source>
</evidence>
<dbReference type="PANTHER" id="PTHR21060">
    <property type="entry name" value="ACETATE KINASE"/>
    <property type="match status" value="1"/>
</dbReference>
<evidence type="ECO:0000256" key="6">
    <source>
        <dbReference type="ARBA" id="ARBA00022777"/>
    </source>
</evidence>
<dbReference type="EMBL" id="QJKH01000001">
    <property type="protein sequence ID" value="PXX81473.1"/>
    <property type="molecule type" value="Genomic_DNA"/>
</dbReference>
<keyword evidence="6 9" id="KW-0418">Kinase</keyword>